<proteinExistence type="predicted"/>
<dbReference type="Gene3D" id="1.25.40.20">
    <property type="entry name" value="Ankyrin repeat-containing domain"/>
    <property type="match status" value="2"/>
</dbReference>
<dbReference type="GeneTree" id="ENSGT00910000144630"/>
<dbReference type="Pfam" id="PF12796">
    <property type="entry name" value="Ank_2"/>
    <property type="match status" value="1"/>
</dbReference>
<sequence>MRRLNRVSASGRYNPAMEMEMTDGVVNQSERQPVVGTAIPKTSVSGAAKAAAQWASYTCSRWKRACRQCVKRKPTGELFETMYKGLALDEDVTDGGDKSFHLNKRLLDHFRDLASSNQDTDEVDLQYLNDVIADGADPNSTDRYGQTVLHEISRAWNVDVMRFFLDRGADVLRPDSYGVTPLHVAAALDYEEMIHFLLERKADIGAQTNMDHQTPLHYAAKNDAVGAVRVLLQYGADISARDYKRRTPLQLAANLG</sequence>
<dbReference type="PANTHER" id="PTHR24201">
    <property type="entry name" value="ANK_REP_REGION DOMAIN-CONTAINING PROTEIN"/>
    <property type="match status" value="1"/>
</dbReference>
<reference evidence="5" key="1">
    <citation type="submission" date="2018-06" db="EMBL/GenBank/DDBJ databases">
        <title>Genome assembly of Danube salmon.</title>
        <authorList>
            <person name="Macqueen D.J."/>
            <person name="Gundappa M.K."/>
        </authorList>
    </citation>
    <scope>NUCLEOTIDE SEQUENCE [LARGE SCALE GENOMIC DNA]</scope>
</reference>
<dbReference type="InterPro" id="IPR036770">
    <property type="entry name" value="Ankyrin_rpt-contain_sf"/>
</dbReference>
<dbReference type="SUPFAM" id="SSF48403">
    <property type="entry name" value="Ankyrin repeat"/>
    <property type="match status" value="1"/>
</dbReference>
<evidence type="ECO:0000256" key="1">
    <source>
        <dbReference type="ARBA" id="ARBA00022737"/>
    </source>
</evidence>
<feature type="repeat" description="ANK" evidence="3">
    <location>
        <begin position="144"/>
        <end position="176"/>
    </location>
</feature>
<dbReference type="InterPro" id="IPR050776">
    <property type="entry name" value="Ank_Repeat/CDKN_Inhibitor"/>
</dbReference>
<dbReference type="SMART" id="SM00248">
    <property type="entry name" value="ANK"/>
    <property type="match status" value="3"/>
</dbReference>
<dbReference type="PROSITE" id="PS50297">
    <property type="entry name" value="ANK_REP_REGION"/>
    <property type="match status" value="3"/>
</dbReference>
<dbReference type="Ensembl" id="ENSHHUT00000061443.1">
    <property type="protein sequence ID" value="ENSHHUP00000059413.1"/>
    <property type="gene ID" value="ENSHHUG00000035307.1"/>
</dbReference>
<reference evidence="4" key="3">
    <citation type="submission" date="2025-09" db="UniProtKB">
        <authorList>
            <consortium name="Ensembl"/>
        </authorList>
    </citation>
    <scope>IDENTIFICATION</scope>
</reference>
<keyword evidence="5" id="KW-1185">Reference proteome</keyword>
<dbReference type="STRING" id="62062.ENSHHUP00000059413"/>
<evidence type="ECO:0000313" key="5">
    <source>
        <dbReference type="Proteomes" id="UP000314982"/>
    </source>
</evidence>
<protein>
    <submittedName>
        <fullName evidence="4">Uncharacterized protein</fullName>
    </submittedName>
</protein>
<dbReference type="PRINTS" id="PR01415">
    <property type="entry name" value="ANKYRIN"/>
</dbReference>
<evidence type="ECO:0000256" key="3">
    <source>
        <dbReference type="PROSITE-ProRule" id="PRU00023"/>
    </source>
</evidence>
<dbReference type="PANTHER" id="PTHR24201:SF16">
    <property type="entry name" value="ANKYRIN-1-LIKE-RELATED"/>
    <property type="match status" value="1"/>
</dbReference>
<dbReference type="Proteomes" id="UP000314982">
    <property type="component" value="Unassembled WGS sequence"/>
</dbReference>
<name>A0A4W5PBD9_9TELE</name>
<reference evidence="4" key="2">
    <citation type="submission" date="2025-08" db="UniProtKB">
        <authorList>
            <consortium name="Ensembl"/>
        </authorList>
    </citation>
    <scope>IDENTIFICATION</scope>
</reference>
<organism evidence="4 5">
    <name type="scientific">Hucho hucho</name>
    <name type="common">huchen</name>
    <dbReference type="NCBI Taxonomy" id="62062"/>
    <lineage>
        <taxon>Eukaryota</taxon>
        <taxon>Metazoa</taxon>
        <taxon>Chordata</taxon>
        <taxon>Craniata</taxon>
        <taxon>Vertebrata</taxon>
        <taxon>Euteleostomi</taxon>
        <taxon>Actinopterygii</taxon>
        <taxon>Neopterygii</taxon>
        <taxon>Teleostei</taxon>
        <taxon>Protacanthopterygii</taxon>
        <taxon>Salmoniformes</taxon>
        <taxon>Salmonidae</taxon>
        <taxon>Salmoninae</taxon>
        <taxon>Hucho</taxon>
    </lineage>
</organism>
<keyword evidence="2 3" id="KW-0040">ANK repeat</keyword>
<dbReference type="Pfam" id="PF13857">
    <property type="entry name" value="Ank_5"/>
    <property type="match status" value="1"/>
</dbReference>
<evidence type="ECO:0000313" key="4">
    <source>
        <dbReference type="Ensembl" id="ENSHHUP00000059413.1"/>
    </source>
</evidence>
<keyword evidence="1" id="KW-0677">Repeat</keyword>
<accession>A0A4W5PBD9</accession>
<feature type="repeat" description="ANK" evidence="3">
    <location>
        <begin position="177"/>
        <end position="209"/>
    </location>
</feature>
<dbReference type="AlphaFoldDB" id="A0A4W5PBD9"/>
<dbReference type="GO" id="GO:0005634">
    <property type="term" value="C:nucleus"/>
    <property type="evidence" value="ECO:0007669"/>
    <property type="project" value="TreeGrafter"/>
</dbReference>
<dbReference type="InterPro" id="IPR002110">
    <property type="entry name" value="Ankyrin_rpt"/>
</dbReference>
<feature type="repeat" description="ANK" evidence="3">
    <location>
        <begin position="211"/>
        <end position="243"/>
    </location>
</feature>
<evidence type="ECO:0000256" key="2">
    <source>
        <dbReference type="ARBA" id="ARBA00023043"/>
    </source>
</evidence>
<dbReference type="PROSITE" id="PS50088">
    <property type="entry name" value="ANK_REPEAT"/>
    <property type="match status" value="3"/>
</dbReference>